<name>A0A4P6MAH3_9MOLU</name>
<accession>A0A4P6MAH3</accession>
<dbReference type="PIRSF" id="PIRSF001174">
    <property type="entry name" value="Lon_proteas"/>
    <property type="match status" value="1"/>
</dbReference>
<comment type="function">
    <text evidence="11 15">ATP-dependent serine protease that mediates the selective degradation of mutant and abnormal proteins as well as certain short-lived regulatory proteins. Required for cellular homeostasis and for survival from DNA damage and developmental changes induced by stress. Degrades polypeptides processively to yield small peptide fragments that are 5 to 10 amino acids long. Binds to DNA in a double-stranded, site-specific manner.</text>
</comment>
<organism evidence="23 24">
    <name type="scientific">'Catharanthus roseus' aster yellows phytoplasma</name>
    <dbReference type="NCBI Taxonomy" id="1193712"/>
    <lineage>
        <taxon>Bacteria</taxon>
        <taxon>Bacillati</taxon>
        <taxon>Mycoplasmatota</taxon>
        <taxon>Mollicutes</taxon>
        <taxon>Acholeplasmatales</taxon>
        <taxon>Acholeplasmataceae</taxon>
        <taxon>Candidatus Phytoplasma</taxon>
        <taxon>16SrI (Aster yellows group)</taxon>
    </lineage>
</organism>
<reference evidence="23 24" key="1">
    <citation type="submission" date="2019-02" db="EMBL/GenBank/DDBJ databases">
        <title>Draft Genome Sequence of Maize Bushy Stunt-like Phytoplasma group 16SrI-B (Aster yellows) in South Africa.</title>
        <authorList>
            <person name="Coetzee B."/>
            <person name="Douglas-Smit N."/>
            <person name="Maree H.J."/>
            <person name="Burger J.T."/>
            <person name="Kruger K."/>
            <person name="Pietersen G."/>
        </authorList>
    </citation>
    <scope>NUCLEOTIDE SEQUENCE [LARGE SCALE GENOMIC DNA]</scope>
    <source>
        <strain evidence="23 24">De Villa</strain>
    </source>
</reference>
<evidence type="ECO:0000256" key="7">
    <source>
        <dbReference type="ARBA" id="ARBA00022840"/>
    </source>
</evidence>
<dbReference type="SUPFAM" id="SSF52540">
    <property type="entry name" value="P-loop containing nucleoside triphosphate hydrolases"/>
    <property type="match status" value="1"/>
</dbReference>
<feature type="domain" description="Lon N-terminal" evidence="22">
    <location>
        <begin position="28"/>
        <end position="223"/>
    </location>
</feature>
<evidence type="ECO:0000259" key="21">
    <source>
        <dbReference type="PROSITE" id="PS51786"/>
    </source>
</evidence>
<dbReference type="GO" id="GO:0005524">
    <property type="term" value="F:ATP binding"/>
    <property type="evidence" value="ECO:0007669"/>
    <property type="project" value="UniProtKB-UniRule"/>
</dbReference>
<evidence type="ECO:0000256" key="14">
    <source>
        <dbReference type="ARBA" id="ARBA00082722"/>
    </source>
</evidence>
<dbReference type="PRINTS" id="PR00830">
    <property type="entry name" value="ENDOLAPTASE"/>
</dbReference>
<evidence type="ECO:0000256" key="17">
    <source>
        <dbReference type="PIRSR" id="PIRSR001174-1"/>
    </source>
</evidence>
<dbReference type="NCBIfam" id="TIGR00763">
    <property type="entry name" value="lon"/>
    <property type="match status" value="1"/>
</dbReference>
<dbReference type="SMART" id="SM00464">
    <property type="entry name" value="LON"/>
    <property type="match status" value="1"/>
</dbReference>
<comment type="similarity">
    <text evidence="15 16 19 20">Belongs to the peptidase S16 family.</text>
</comment>
<evidence type="ECO:0000256" key="13">
    <source>
        <dbReference type="ARBA" id="ARBA00071934"/>
    </source>
</evidence>
<evidence type="ECO:0000256" key="19">
    <source>
        <dbReference type="PROSITE-ProRule" id="PRU01122"/>
    </source>
</evidence>
<dbReference type="Pfam" id="PF22667">
    <property type="entry name" value="Lon_lid"/>
    <property type="match status" value="1"/>
</dbReference>
<evidence type="ECO:0000313" key="23">
    <source>
        <dbReference type="EMBL" id="QBF23834.1"/>
    </source>
</evidence>
<keyword evidence="3 15" id="KW-0645">Protease</keyword>
<evidence type="ECO:0000256" key="10">
    <source>
        <dbReference type="ARBA" id="ARBA00050665"/>
    </source>
</evidence>
<dbReference type="InterPro" id="IPR003593">
    <property type="entry name" value="AAA+_ATPase"/>
</dbReference>
<evidence type="ECO:0000259" key="22">
    <source>
        <dbReference type="PROSITE" id="PS51787"/>
    </source>
</evidence>
<dbReference type="AlphaFoldDB" id="A0A4P6MAH3"/>
<evidence type="ECO:0000256" key="3">
    <source>
        <dbReference type="ARBA" id="ARBA00022670"/>
    </source>
</evidence>
<evidence type="ECO:0000256" key="15">
    <source>
        <dbReference type="HAMAP-Rule" id="MF_01973"/>
    </source>
</evidence>
<evidence type="ECO:0000256" key="12">
    <source>
        <dbReference type="ARBA" id="ARBA00066743"/>
    </source>
</evidence>
<dbReference type="EMBL" id="CP035949">
    <property type="protein sequence ID" value="QBF23834.1"/>
    <property type="molecule type" value="Genomic_DNA"/>
</dbReference>
<keyword evidence="2 15" id="KW-0963">Cytoplasm</keyword>
<keyword evidence="6 15" id="KW-0720">Serine protease</keyword>
<dbReference type="GO" id="GO:0016887">
    <property type="term" value="F:ATP hydrolysis activity"/>
    <property type="evidence" value="ECO:0007669"/>
    <property type="project" value="UniProtKB-UniRule"/>
</dbReference>
<keyword evidence="24" id="KW-1185">Reference proteome</keyword>
<dbReference type="FunFam" id="3.40.50.300:FF:000021">
    <property type="entry name" value="Lon protease homolog"/>
    <property type="match status" value="1"/>
</dbReference>
<evidence type="ECO:0000256" key="16">
    <source>
        <dbReference type="PIRNR" id="PIRNR001174"/>
    </source>
</evidence>
<dbReference type="InterPro" id="IPR004815">
    <property type="entry name" value="Lon_bac/euk-typ"/>
</dbReference>
<dbReference type="CDD" id="cd19500">
    <property type="entry name" value="RecA-like_Lon"/>
    <property type="match status" value="1"/>
</dbReference>
<keyword evidence="8 15" id="KW-0346">Stress response</keyword>
<keyword evidence="5 15" id="KW-0378">Hydrolase</keyword>
<dbReference type="InterPro" id="IPR014721">
    <property type="entry name" value="Ribsml_uS5_D2-typ_fold_subgr"/>
</dbReference>
<dbReference type="Pfam" id="PF02190">
    <property type="entry name" value="LON_substr_bdg"/>
    <property type="match status" value="1"/>
</dbReference>
<dbReference type="InterPro" id="IPR015947">
    <property type="entry name" value="PUA-like_sf"/>
</dbReference>
<dbReference type="Gene3D" id="1.10.8.60">
    <property type="match status" value="1"/>
</dbReference>
<dbReference type="GO" id="GO:0004252">
    <property type="term" value="F:serine-type endopeptidase activity"/>
    <property type="evidence" value="ECO:0007669"/>
    <property type="project" value="UniProtKB-UniRule"/>
</dbReference>
<evidence type="ECO:0000256" key="9">
    <source>
        <dbReference type="ARBA" id="ARBA00026070"/>
    </source>
</evidence>
<comment type="subunit">
    <text evidence="9 15 16">Homohexamer. Organized in a ring with a central cavity.</text>
</comment>
<evidence type="ECO:0000256" key="2">
    <source>
        <dbReference type="ARBA" id="ARBA00022490"/>
    </source>
</evidence>
<dbReference type="InterPro" id="IPR054594">
    <property type="entry name" value="Lon_lid"/>
</dbReference>
<dbReference type="InterPro" id="IPR046336">
    <property type="entry name" value="Lon_prtase_N_sf"/>
</dbReference>
<dbReference type="Gene3D" id="3.40.50.300">
    <property type="entry name" value="P-loop containing nucleotide triphosphate hydrolases"/>
    <property type="match status" value="1"/>
</dbReference>
<feature type="binding site" evidence="15 18">
    <location>
        <begin position="375"/>
        <end position="382"/>
    </location>
    <ligand>
        <name>ATP</name>
        <dbReference type="ChEBI" id="CHEBI:30616"/>
    </ligand>
</feature>
<evidence type="ECO:0000256" key="18">
    <source>
        <dbReference type="PIRSR" id="PIRSR001174-2"/>
    </source>
</evidence>
<dbReference type="Gene3D" id="2.30.130.40">
    <property type="entry name" value="LON domain-like"/>
    <property type="match status" value="1"/>
</dbReference>
<dbReference type="InterPro" id="IPR027417">
    <property type="entry name" value="P-loop_NTPase"/>
</dbReference>
<dbReference type="Gene3D" id="3.30.230.10">
    <property type="match status" value="1"/>
</dbReference>
<comment type="subcellular location">
    <subcellularLocation>
        <location evidence="1 15 16">Cytoplasm</location>
    </subcellularLocation>
</comment>
<evidence type="ECO:0000256" key="8">
    <source>
        <dbReference type="ARBA" id="ARBA00023016"/>
    </source>
</evidence>
<evidence type="ECO:0000256" key="5">
    <source>
        <dbReference type="ARBA" id="ARBA00022801"/>
    </source>
</evidence>
<sequence>MKTKSKKLKSDLSMDAFEDIFQEIPEQLPVVVISEVMPIPNIDFRIELSDNSYLKALKESETNANSFVILLTQKDLSPNKPKLTNLQRYGVLAQIITKVKIPHGDFKVRFRILQRVKIDKFLQKEPFLKASYEKVNTIYGNVEEEKALIKLVIEKIMDKPFQLLVQNTNNFLDIIKTEPETENITDIIVFNLKIDDLDKYKYLKEAHLNKRIFYILQDIQSLLIGLDLEQKINEKVKQSIDENQKEFYLREKMKAIQLELGDKAKKEEEIAELRNKIKKTPLPSEIKKKALQELSRYQSSSSLIAESFVIKNYLDFLLELPWGKTSQDENDLVAIEKSLNNQHYGLEKVKERILEYAAVKIMTKKNPQNILCLVGPPGVGKTSLASSIAKALGRQFVRQSLGGLKEESEIRGHRRTYIGAMPGRILAGIRDAKTVNPVFLLDEIDKLVSNYNFDPASALLEVLDPQQNINFMDHFLSEPFDLSQVLFITTANYLDNVPEALKDRMEIIEVSSYTEKDKINIASKFLLKKQLKNHGITDTNLVIDNDTILYLIRHYTKEAGVRELDRILAELARKTVKECLITKKEQVIITPQNVTKYLGKEKYLHLLDEQKEKIGSTNGLAYTYFGGDLLPVEVTYYKGKGQLVLTGKLGEVLKESAYTALSFIKANCQNLGIDANIFAENDFHIHLPETAIPKDGPSAGITIATSLVSAITQKYVKKGLGMTGEITLRGNILAIGGLKEKAIAANRSGLDTIFIPQENIKDIEDIPEEVRTKLNIIPVSKISDVFSQVFV</sequence>
<evidence type="ECO:0000256" key="6">
    <source>
        <dbReference type="ARBA" id="ARBA00022825"/>
    </source>
</evidence>
<dbReference type="SUPFAM" id="SSF88697">
    <property type="entry name" value="PUA domain-like"/>
    <property type="match status" value="1"/>
</dbReference>
<dbReference type="PANTHER" id="PTHR10046">
    <property type="entry name" value="ATP DEPENDENT LON PROTEASE FAMILY MEMBER"/>
    <property type="match status" value="1"/>
</dbReference>
<dbReference type="HAMAP" id="MF_01973">
    <property type="entry name" value="lon_bact"/>
    <property type="match status" value="1"/>
</dbReference>
<dbReference type="Proteomes" id="UP000289726">
    <property type="component" value="Chromosome"/>
</dbReference>
<keyword evidence="7 15" id="KW-0067">ATP-binding</keyword>
<comment type="catalytic activity">
    <reaction evidence="10 15 16 19">
        <text>Hydrolysis of proteins in presence of ATP.</text>
        <dbReference type="EC" id="3.4.21.53"/>
    </reaction>
</comment>
<dbReference type="GO" id="GO:0005737">
    <property type="term" value="C:cytoplasm"/>
    <property type="evidence" value="ECO:0007669"/>
    <property type="project" value="UniProtKB-SubCell"/>
</dbReference>
<feature type="active site" evidence="15 17">
    <location>
        <position position="741"/>
    </location>
</feature>
<dbReference type="GO" id="GO:0034605">
    <property type="term" value="P:cellular response to heat"/>
    <property type="evidence" value="ECO:0007669"/>
    <property type="project" value="UniProtKB-UniRule"/>
</dbReference>
<evidence type="ECO:0000256" key="20">
    <source>
        <dbReference type="RuleBase" id="RU000591"/>
    </source>
</evidence>
<dbReference type="RefSeq" id="WP_130427619.1">
    <property type="nucleotide sequence ID" value="NZ_CP035949.1"/>
</dbReference>
<evidence type="ECO:0000313" key="24">
    <source>
        <dbReference type="Proteomes" id="UP000289726"/>
    </source>
</evidence>
<dbReference type="Pfam" id="PF05362">
    <property type="entry name" value="Lon_C"/>
    <property type="match status" value="1"/>
</dbReference>
<dbReference type="Pfam" id="PF00004">
    <property type="entry name" value="AAA"/>
    <property type="match status" value="1"/>
</dbReference>
<dbReference type="GO" id="GO:0004176">
    <property type="term" value="F:ATP-dependent peptidase activity"/>
    <property type="evidence" value="ECO:0007669"/>
    <property type="project" value="UniProtKB-UniRule"/>
</dbReference>
<dbReference type="PROSITE" id="PS01046">
    <property type="entry name" value="LON_SER"/>
    <property type="match status" value="1"/>
</dbReference>
<dbReference type="PROSITE" id="PS51787">
    <property type="entry name" value="LON_N"/>
    <property type="match status" value="1"/>
</dbReference>
<dbReference type="Gene3D" id="1.20.5.5270">
    <property type="match status" value="1"/>
</dbReference>
<dbReference type="PROSITE" id="PS51786">
    <property type="entry name" value="LON_PROTEOLYTIC"/>
    <property type="match status" value="1"/>
</dbReference>
<protein>
    <recommendedName>
        <fullName evidence="13 15">Lon protease</fullName>
        <ecNumber evidence="12 15">3.4.21.53</ecNumber>
    </recommendedName>
    <alternativeName>
        <fullName evidence="14 15">ATP-dependent protease La</fullName>
    </alternativeName>
</protein>
<dbReference type="InterPro" id="IPR008269">
    <property type="entry name" value="Lon_proteolytic"/>
</dbReference>
<dbReference type="InterPro" id="IPR020568">
    <property type="entry name" value="Ribosomal_Su5_D2-typ_SF"/>
</dbReference>
<dbReference type="InterPro" id="IPR003111">
    <property type="entry name" value="Lon_prtase_N"/>
</dbReference>
<comment type="induction">
    <text evidence="15">By heat shock.</text>
</comment>
<dbReference type="GO" id="GO:0006515">
    <property type="term" value="P:protein quality control for misfolded or incompletely synthesized proteins"/>
    <property type="evidence" value="ECO:0007669"/>
    <property type="project" value="UniProtKB-UniRule"/>
</dbReference>
<feature type="active site" evidence="15 17">
    <location>
        <position position="698"/>
    </location>
</feature>
<dbReference type="InterPro" id="IPR003959">
    <property type="entry name" value="ATPase_AAA_core"/>
</dbReference>
<dbReference type="EC" id="3.4.21.53" evidence="12 15"/>
<feature type="domain" description="Lon proteolytic" evidence="21">
    <location>
        <begin position="611"/>
        <end position="791"/>
    </location>
</feature>
<evidence type="ECO:0000256" key="11">
    <source>
        <dbReference type="ARBA" id="ARBA00053875"/>
    </source>
</evidence>
<dbReference type="SMART" id="SM00382">
    <property type="entry name" value="AAA"/>
    <property type="match status" value="1"/>
</dbReference>
<dbReference type="InterPro" id="IPR008268">
    <property type="entry name" value="Peptidase_S16_AS"/>
</dbReference>
<evidence type="ECO:0000256" key="4">
    <source>
        <dbReference type="ARBA" id="ARBA00022741"/>
    </source>
</evidence>
<evidence type="ECO:0000256" key="1">
    <source>
        <dbReference type="ARBA" id="ARBA00004496"/>
    </source>
</evidence>
<dbReference type="GO" id="GO:0043565">
    <property type="term" value="F:sequence-specific DNA binding"/>
    <property type="evidence" value="ECO:0007669"/>
    <property type="project" value="UniProtKB-UniRule"/>
</dbReference>
<keyword evidence="4 15" id="KW-0547">Nucleotide-binding</keyword>
<dbReference type="SUPFAM" id="SSF54211">
    <property type="entry name" value="Ribosomal protein S5 domain 2-like"/>
    <property type="match status" value="1"/>
</dbReference>
<dbReference type="Gene3D" id="1.20.58.1480">
    <property type="match status" value="1"/>
</dbReference>
<proteinExistence type="evidence at transcript level"/>
<dbReference type="InterPro" id="IPR027543">
    <property type="entry name" value="Lon_bac"/>
</dbReference>
<gene>
    <name evidence="15 23" type="primary">lon</name>
    <name evidence="23" type="ORF">EXT02_01330</name>
</gene>
<dbReference type="InterPro" id="IPR027065">
    <property type="entry name" value="Lon_Prtase"/>
</dbReference>